<dbReference type="GO" id="GO:0045724">
    <property type="term" value="P:positive regulation of cilium assembly"/>
    <property type="evidence" value="ECO:0007669"/>
    <property type="project" value="TreeGrafter"/>
</dbReference>
<dbReference type="PANTHER" id="PTHR13317">
    <property type="entry name" value="TRANSMEMBRANE ANTERIOR POSTERIOR TRANSFORMATION PROTEIN 1 HOMOLOG"/>
    <property type="match status" value="1"/>
</dbReference>
<evidence type="ECO:0000256" key="8">
    <source>
        <dbReference type="SAM" id="Phobius"/>
    </source>
</evidence>
<feature type="region of interest" description="Disordered" evidence="7">
    <location>
        <begin position="295"/>
        <end position="338"/>
    </location>
</feature>
<comment type="caution">
    <text evidence="11">The sequence shown here is derived from an EMBL/GenBank/DDBJ whole genome shotgun (WGS) entry which is preliminary data.</text>
</comment>
<dbReference type="Proteomes" id="UP001175271">
    <property type="component" value="Unassembled WGS sequence"/>
</dbReference>
<evidence type="ECO:0000256" key="5">
    <source>
        <dbReference type="ARBA" id="ARBA00023136"/>
    </source>
</evidence>
<dbReference type="InterPro" id="IPR006149">
    <property type="entry name" value="EB_dom"/>
</dbReference>
<evidence type="ECO:0000259" key="10">
    <source>
        <dbReference type="Pfam" id="PF01683"/>
    </source>
</evidence>
<gene>
    <name evidence="11" type="ORF">QR680_005483</name>
</gene>
<dbReference type="GO" id="GO:0036064">
    <property type="term" value="C:ciliary basal body"/>
    <property type="evidence" value="ECO:0007669"/>
    <property type="project" value="TreeGrafter"/>
</dbReference>
<protein>
    <recommendedName>
        <fullName evidence="10">EB domain-containing protein</fullName>
    </recommendedName>
</protein>
<accession>A0AA39HTG9</accession>
<sequence length="1257" mass="143019">MDSHLVLLLALLLSLVAAQSCPASTAPLRGGVTCQFDQLCTGYDQNAFCYRGFCCSEQNFGVGQCGFRQFKINGFCYSVASHLQRCDLSEQCSFSGGLCLSNVCRCSPGLVFANNQCQLDPSIVPTPMNPCNANQVMVQGNCYSISGVNGPCIYDAQCQEPGNNQLFCQRGFCQYRTSGYATCQVARMQPEIVNGIVKNCLREYCSSGYRCEYNRNFNGGQYICCGSSSSAFFGVVKMYPGTSMPLQCHAVNSCTFVDFPHCVFSSRYGYNVCGQRRECEAMTDLDDTPEMVIRRRKSAKEAVDPEESELENSPQPKAPIPLSSREGSPRVCKQSKGNRSVKLEEPLEIDVGVRGAETEPTEPSEKPSGEAPIGIFDFVWKELTRGYNLEKDSSRYTEKTRKVCAFLWIPYELECFLFFGFLQCVDAFCHLITFLPIRLFMAFVGFVTGRRSWTPAVTCDFIKLLIVVTTAYMTQYFVDTSMIYHIVRGQSVIKLYICYNMLEVADKLFSSFGQATCLNVAFNSQNQALLAIMLSNNFVELKGSVFKKLGKPNLFQMSCSDVRERFHILVLLVVVVMRNMMAVNWNFEHLIEMLPDLVCVICGELGVDWLKHAFITKFNEINAKVYEDFTTTIAFDVVRGHDEGAYSDYSDQVSRRMGFIPIPLTVVLIRVIGQSINMEGRVTVFLFVLTWILILTVKILNGIVIYGQACNHVKRYRNLQAQAEFDVYRRRMVTKKSKSVPNSPRMSLIDFSDVLHQPGPSKGFTISDVITQWDELSRSAAEIGQKEDHKEQMVVEGLLSAEPPSPAPRRTQSMIFVQNRHTRDKSLPPSTAIPEGEEREDSVESQKENVTQLSPKRKVPTIECESLTDIQAEGGMSTAPSDSKPTDRNVVFKKLMPLPSKKPPAPIQKGARGSTHRPALKKPIPKARSQSVEHLVQENQKLKRLLESITRDFEASCMAESLRELERSRLNQFWAIAKGELCEKRETLTLLEQRAHLRETQHIEKIASLNRRICMLTTDATIQRVASTQTEAEQLTMKPTTDAETQEDEQKEVHVALQLTDEKLVELVTHMEREKLQALSEQLLMAKQMEYRLKECEESAMRRLRNDKEKQLEQLMRAHGRELEMLENKHRIALNEHAETVERLQAEKSRFTEEAVERQLKMDELKQRMEEADAALRQVAVEKEACCMERSELLNLRETQKRTEKEIKRLKNDLSRSEDIREIVLDGYRKVEKERDELIEEFERCVGRTYRRNAQRN</sequence>
<evidence type="ECO:0000313" key="11">
    <source>
        <dbReference type="EMBL" id="KAK0411104.1"/>
    </source>
</evidence>
<dbReference type="Pfam" id="PF05346">
    <property type="entry name" value="DUF747"/>
    <property type="match status" value="1"/>
</dbReference>
<keyword evidence="6" id="KW-0175">Coiled coil</keyword>
<keyword evidence="9" id="KW-0732">Signal</keyword>
<feature type="signal peptide" evidence="9">
    <location>
        <begin position="1"/>
        <end position="18"/>
    </location>
</feature>
<dbReference type="SMART" id="SM00289">
    <property type="entry name" value="WR1"/>
    <property type="match status" value="3"/>
</dbReference>
<evidence type="ECO:0000256" key="9">
    <source>
        <dbReference type="SAM" id="SignalP"/>
    </source>
</evidence>
<keyword evidence="3 8" id="KW-0812">Transmembrane</keyword>
<dbReference type="GO" id="GO:0005789">
    <property type="term" value="C:endoplasmic reticulum membrane"/>
    <property type="evidence" value="ECO:0007669"/>
    <property type="project" value="TreeGrafter"/>
</dbReference>
<feature type="transmembrane region" description="Helical" evidence="8">
    <location>
        <begin position="653"/>
        <end position="672"/>
    </location>
</feature>
<dbReference type="Pfam" id="PF01683">
    <property type="entry name" value="EB"/>
    <property type="match status" value="1"/>
</dbReference>
<feature type="region of interest" description="Disordered" evidence="7">
    <location>
        <begin position="818"/>
        <end position="861"/>
    </location>
</feature>
<evidence type="ECO:0000256" key="1">
    <source>
        <dbReference type="ARBA" id="ARBA00004141"/>
    </source>
</evidence>
<feature type="region of interest" description="Disordered" evidence="7">
    <location>
        <begin position="868"/>
        <end position="887"/>
    </location>
</feature>
<evidence type="ECO:0000256" key="4">
    <source>
        <dbReference type="ARBA" id="ARBA00022989"/>
    </source>
</evidence>
<comment type="subcellular location">
    <subcellularLocation>
        <location evidence="1">Membrane</location>
        <topology evidence="1">Multi-pass membrane protein</topology>
    </subcellularLocation>
</comment>
<comment type="similarity">
    <text evidence="2">Belongs to the TAPT1 family.</text>
</comment>
<feature type="chain" id="PRO_5041300420" description="EB domain-containing protein" evidence="9">
    <location>
        <begin position="19"/>
        <end position="1257"/>
    </location>
</feature>
<evidence type="ECO:0000256" key="7">
    <source>
        <dbReference type="SAM" id="MobiDB-lite"/>
    </source>
</evidence>
<dbReference type="AlphaFoldDB" id="A0AA39HTG9"/>
<feature type="region of interest" description="Disordered" evidence="7">
    <location>
        <begin position="895"/>
        <end position="929"/>
    </location>
</feature>
<evidence type="ECO:0000256" key="6">
    <source>
        <dbReference type="SAM" id="Coils"/>
    </source>
</evidence>
<evidence type="ECO:0000256" key="3">
    <source>
        <dbReference type="ARBA" id="ARBA00022692"/>
    </source>
</evidence>
<feature type="compositionally biased region" description="Basic residues" evidence="7">
    <location>
        <begin position="914"/>
        <end position="925"/>
    </location>
</feature>
<organism evidence="11 12">
    <name type="scientific">Steinernema hermaphroditum</name>
    <dbReference type="NCBI Taxonomy" id="289476"/>
    <lineage>
        <taxon>Eukaryota</taxon>
        <taxon>Metazoa</taxon>
        <taxon>Ecdysozoa</taxon>
        <taxon>Nematoda</taxon>
        <taxon>Chromadorea</taxon>
        <taxon>Rhabditida</taxon>
        <taxon>Tylenchina</taxon>
        <taxon>Panagrolaimomorpha</taxon>
        <taxon>Strongyloidoidea</taxon>
        <taxon>Steinernematidae</taxon>
        <taxon>Steinernema</taxon>
    </lineage>
</organism>
<name>A0AA39HTG9_9BILA</name>
<keyword evidence="12" id="KW-1185">Reference proteome</keyword>
<evidence type="ECO:0000256" key="2">
    <source>
        <dbReference type="ARBA" id="ARBA00008803"/>
    </source>
</evidence>
<dbReference type="InterPro" id="IPR006150">
    <property type="entry name" value="Cys_repeat_1"/>
</dbReference>
<keyword evidence="5 8" id="KW-0472">Membrane</keyword>
<feature type="transmembrane region" description="Helical" evidence="8">
    <location>
        <begin position="684"/>
        <end position="707"/>
    </location>
</feature>
<feature type="coiled-coil region" evidence="6">
    <location>
        <begin position="1094"/>
        <end position="1220"/>
    </location>
</feature>
<feature type="transmembrane region" description="Helical" evidence="8">
    <location>
        <begin position="429"/>
        <end position="449"/>
    </location>
</feature>
<dbReference type="EMBL" id="JAUCMV010000003">
    <property type="protein sequence ID" value="KAK0411104.1"/>
    <property type="molecule type" value="Genomic_DNA"/>
</dbReference>
<evidence type="ECO:0000313" key="12">
    <source>
        <dbReference type="Proteomes" id="UP001175271"/>
    </source>
</evidence>
<dbReference type="InterPro" id="IPR008010">
    <property type="entry name" value="Tatp1"/>
</dbReference>
<keyword evidence="4 8" id="KW-1133">Transmembrane helix</keyword>
<feature type="transmembrane region" description="Helical" evidence="8">
    <location>
        <begin position="566"/>
        <end position="587"/>
    </location>
</feature>
<dbReference type="PANTHER" id="PTHR13317:SF4">
    <property type="entry name" value="TRANSMEMBRANE ANTERIOR POSTERIOR TRANSFORMATION PROTEIN 1 HOMOLOG"/>
    <property type="match status" value="1"/>
</dbReference>
<proteinExistence type="inferred from homology"/>
<reference evidence="11" key="1">
    <citation type="submission" date="2023-06" db="EMBL/GenBank/DDBJ databases">
        <title>Genomic analysis of the entomopathogenic nematode Steinernema hermaphroditum.</title>
        <authorList>
            <person name="Schwarz E.M."/>
            <person name="Heppert J.K."/>
            <person name="Baniya A."/>
            <person name="Schwartz H.T."/>
            <person name="Tan C.-H."/>
            <person name="Antoshechkin I."/>
            <person name="Sternberg P.W."/>
            <person name="Goodrich-Blair H."/>
            <person name="Dillman A.R."/>
        </authorList>
    </citation>
    <scope>NUCLEOTIDE SEQUENCE</scope>
    <source>
        <strain evidence="11">PS9179</strain>
        <tissue evidence="11">Whole animal</tissue>
    </source>
</reference>
<feature type="domain" description="EB" evidence="10">
    <location>
        <begin position="65"/>
        <end position="117"/>
    </location>
</feature>